<feature type="signal peptide" evidence="2">
    <location>
        <begin position="1"/>
        <end position="31"/>
    </location>
</feature>
<evidence type="ECO:0000313" key="4">
    <source>
        <dbReference type="Proteomes" id="UP000295217"/>
    </source>
</evidence>
<evidence type="ECO:0000256" key="2">
    <source>
        <dbReference type="SAM" id="SignalP"/>
    </source>
</evidence>
<dbReference type="RefSeq" id="WP_132107520.1">
    <property type="nucleotide sequence ID" value="NZ_SMLB01000063.1"/>
</dbReference>
<organism evidence="3 4">
    <name type="scientific">Jiangella aurantiaca</name>
    <dbReference type="NCBI Taxonomy" id="2530373"/>
    <lineage>
        <taxon>Bacteria</taxon>
        <taxon>Bacillati</taxon>
        <taxon>Actinomycetota</taxon>
        <taxon>Actinomycetes</taxon>
        <taxon>Jiangellales</taxon>
        <taxon>Jiangellaceae</taxon>
        <taxon>Jiangella</taxon>
    </lineage>
</organism>
<evidence type="ECO:0000313" key="3">
    <source>
        <dbReference type="EMBL" id="TDD64717.1"/>
    </source>
</evidence>
<reference evidence="3 4" key="1">
    <citation type="submission" date="2019-02" db="EMBL/GenBank/DDBJ databases">
        <title>Draft genome sequences of novel Actinobacteria.</title>
        <authorList>
            <person name="Sahin N."/>
            <person name="Ay H."/>
            <person name="Saygin H."/>
        </authorList>
    </citation>
    <scope>NUCLEOTIDE SEQUENCE [LARGE SCALE GENOMIC DNA]</scope>
    <source>
        <strain evidence="3 4">8K307</strain>
    </source>
</reference>
<feature type="chain" id="PRO_5020454745" evidence="2">
    <location>
        <begin position="32"/>
        <end position="245"/>
    </location>
</feature>
<dbReference type="OrthoDB" id="3373106at2"/>
<keyword evidence="1" id="KW-0812">Transmembrane</keyword>
<keyword evidence="1" id="KW-1133">Transmembrane helix</keyword>
<dbReference type="AlphaFoldDB" id="A0A4V2YR49"/>
<dbReference type="Proteomes" id="UP000295217">
    <property type="component" value="Unassembled WGS sequence"/>
</dbReference>
<evidence type="ECO:0000256" key="1">
    <source>
        <dbReference type="SAM" id="Phobius"/>
    </source>
</evidence>
<sequence length="245" mass="25171">MAPGHRRLRTALLAAAAAVPLALLTGGVAQAHPFGDPQTARIGADGDTVRVTWHAADDDLSALAIELRVVESGRTFVYQDGALVPEESDPTDVDALVAAPEFADYLLKHIRVRAGGQECTGSVGSLDRLGDDGAELTFACAGPVRSAEVSISTLTDMHEAYRTLATGAGDQGHVYTPADDTAEWTFDAAAPTSAADGAGLARRALPQVVAVLAALAGAAAVMTLVVRRRRPKPAPGGVSTGAHHP</sequence>
<gene>
    <name evidence="3" type="ORF">E1262_27355</name>
</gene>
<comment type="caution">
    <text evidence="3">The sequence shown here is derived from an EMBL/GenBank/DDBJ whole genome shotgun (WGS) entry which is preliminary data.</text>
</comment>
<accession>A0A4V2YR49</accession>
<dbReference type="EMBL" id="SMLB01000063">
    <property type="protein sequence ID" value="TDD64717.1"/>
    <property type="molecule type" value="Genomic_DNA"/>
</dbReference>
<feature type="transmembrane region" description="Helical" evidence="1">
    <location>
        <begin position="208"/>
        <end position="226"/>
    </location>
</feature>
<name>A0A4V2YR49_9ACTN</name>
<protein>
    <submittedName>
        <fullName evidence="3">Uncharacterized protein</fullName>
    </submittedName>
</protein>
<keyword evidence="1" id="KW-0472">Membrane</keyword>
<keyword evidence="2" id="KW-0732">Signal</keyword>
<proteinExistence type="predicted"/>
<keyword evidence="4" id="KW-1185">Reference proteome</keyword>